<dbReference type="AlphaFoldDB" id="A2FXL8"/>
<proteinExistence type="predicted"/>
<dbReference type="KEGG" id="tva:4748034"/>
<dbReference type="Proteomes" id="UP000001542">
    <property type="component" value="Unassembled WGS sequence"/>
</dbReference>
<reference evidence="1" key="2">
    <citation type="journal article" date="2007" name="Science">
        <title>Draft genome sequence of the sexually transmitted pathogen Trichomonas vaginalis.</title>
        <authorList>
            <person name="Carlton J.M."/>
            <person name="Hirt R.P."/>
            <person name="Silva J.C."/>
            <person name="Delcher A.L."/>
            <person name="Schatz M."/>
            <person name="Zhao Q."/>
            <person name="Wortman J.R."/>
            <person name="Bidwell S.L."/>
            <person name="Alsmark U.C.M."/>
            <person name="Besteiro S."/>
            <person name="Sicheritz-Ponten T."/>
            <person name="Noel C.J."/>
            <person name="Dacks J.B."/>
            <person name="Foster P.G."/>
            <person name="Simillion C."/>
            <person name="Van de Peer Y."/>
            <person name="Miranda-Saavedra D."/>
            <person name="Barton G.J."/>
            <person name="Westrop G.D."/>
            <person name="Mueller S."/>
            <person name="Dessi D."/>
            <person name="Fiori P.L."/>
            <person name="Ren Q."/>
            <person name="Paulsen I."/>
            <person name="Zhang H."/>
            <person name="Bastida-Corcuera F.D."/>
            <person name="Simoes-Barbosa A."/>
            <person name="Brown M.T."/>
            <person name="Hayes R.D."/>
            <person name="Mukherjee M."/>
            <person name="Okumura C.Y."/>
            <person name="Schneider R."/>
            <person name="Smith A.J."/>
            <person name="Vanacova S."/>
            <person name="Villalvazo M."/>
            <person name="Haas B.J."/>
            <person name="Pertea M."/>
            <person name="Feldblyum T.V."/>
            <person name="Utterback T.R."/>
            <person name="Shu C.L."/>
            <person name="Osoegawa K."/>
            <person name="de Jong P.J."/>
            <person name="Hrdy I."/>
            <person name="Horvathova L."/>
            <person name="Zubacova Z."/>
            <person name="Dolezal P."/>
            <person name="Malik S.B."/>
            <person name="Logsdon J.M. Jr."/>
            <person name="Henze K."/>
            <person name="Gupta A."/>
            <person name="Wang C.C."/>
            <person name="Dunne R.L."/>
            <person name="Upcroft J.A."/>
            <person name="Upcroft P."/>
            <person name="White O."/>
            <person name="Salzberg S.L."/>
            <person name="Tang P."/>
            <person name="Chiu C.-H."/>
            <person name="Lee Y.-S."/>
            <person name="Embley T.M."/>
            <person name="Coombs G.H."/>
            <person name="Mottram J.C."/>
            <person name="Tachezy J."/>
            <person name="Fraser-Liggett C.M."/>
            <person name="Johnson P.J."/>
        </authorList>
    </citation>
    <scope>NUCLEOTIDE SEQUENCE [LARGE SCALE GENOMIC DNA]</scope>
    <source>
        <strain evidence="1">G3</strain>
    </source>
</reference>
<gene>
    <name evidence="1" type="ORF">TVAG_289300</name>
</gene>
<dbReference type="RefSeq" id="XP_001303280.1">
    <property type="nucleotide sequence ID" value="XM_001303279.1"/>
</dbReference>
<dbReference type="EMBL" id="DS114116">
    <property type="protein sequence ID" value="EAX90350.1"/>
    <property type="molecule type" value="Genomic_DNA"/>
</dbReference>
<sequence>MILEIPSVPFCPLLEHLDGECKSPELPPAPAIIRGFTVVFAGISVSELKKSSMTTKVPPLPLCPQPESTVVPN</sequence>
<evidence type="ECO:0000313" key="2">
    <source>
        <dbReference type="Proteomes" id="UP000001542"/>
    </source>
</evidence>
<organism evidence="1 2">
    <name type="scientific">Trichomonas vaginalis (strain ATCC PRA-98 / G3)</name>
    <dbReference type="NCBI Taxonomy" id="412133"/>
    <lineage>
        <taxon>Eukaryota</taxon>
        <taxon>Metamonada</taxon>
        <taxon>Parabasalia</taxon>
        <taxon>Trichomonadida</taxon>
        <taxon>Trichomonadidae</taxon>
        <taxon>Trichomonas</taxon>
    </lineage>
</organism>
<dbReference type="VEuPathDB" id="TrichDB:TVAGG3_0835290"/>
<evidence type="ECO:0000313" key="1">
    <source>
        <dbReference type="EMBL" id="EAX90350.1"/>
    </source>
</evidence>
<dbReference type="VEuPathDB" id="TrichDB:TVAG_289300"/>
<accession>A2FXL8</accession>
<reference evidence="1" key="1">
    <citation type="submission" date="2006-10" db="EMBL/GenBank/DDBJ databases">
        <authorList>
            <person name="Amadeo P."/>
            <person name="Zhao Q."/>
            <person name="Wortman J."/>
            <person name="Fraser-Liggett C."/>
            <person name="Carlton J."/>
        </authorList>
    </citation>
    <scope>NUCLEOTIDE SEQUENCE</scope>
    <source>
        <strain evidence="1">G3</strain>
    </source>
</reference>
<name>A2FXL8_TRIV3</name>
<dbReference type="InParanoid" id="A2FXL8"/>
<protein>
    <submittedName>
        <fullName evidence="1">Uncharacterized protein</fullName>
    </submittedName>
</protein>
<keyword evidence="2" id="KW-1185">Reference proteome</keyword>